<dbReference type="EnsemblMetazoa" id="MDOA005953-RA">
    <property type="protein sequence ID" value="MDOA005953-PA"/>
    <property type="gene ID" value="MDOA005953"/>
</dbReference>
<reference evidence="4" key="2">
    <citation type="submission" date="2025-05" db="UniProtKB">
        <authorList>
            <consortium name="RefSeq"/>
        </authorList>
    </citation>
    <scope>IDENTIFICATION</scope>
    <source>
        <strain evidence="4">Aabys</strain>
        <tissue evidence="4">Whole body</tissue>
    </source>
</reference>
<organism evidence="2">
    <name type="scientific">Musca domestica</name>
    <name type="common">House fly</name>
    <dbReference type="NCBI Taxonomy" id="7370"/>
    <lineage>
        <taxon>Eukaryota</taxon>
        <taxon>Metazoa</taxon>
        <taxon>Ecdysozoa</taxon>
        <taxon>Arthropoda</taxon>
        <taxon>Hexapoda</taxon>
        <taxon>Insecta</taxon>
        <taxon>Pterygota</taxon>
        <taxon>Neoptera</taxon>
        <taxon>Endopterygota</taxon>
        <taxon>Diptera</taxon>
        <taxon>Brachycera</taxon>
        <taxon>Muscomorpha</taxon>
        <taxon>Muscoidea</taxon>
        <taxon>Muscidae</taxon>
        <taxon>Musca</taxon>
    </lineage>
</organism>
<dbReference type="VEuPathDB" id="VectorBase:MDOMA2_019464"/>
<evidence type="ECO:0000313" key="4">
    <source>
        <dbReference type="RefSeq" id="XP_058988285.1"/>
    </source>
</evidence>
<protein>
    <submittedName>
        <fullName evidence="4">Uncharacterized protein LOC101893270</fullName>
    </submittedName>
</protein>
<dbReference type="RefSeq" id="XP_058988285.1">
    <property type="nucleotide sequence ID" value="XM_059132302.1"/>
</dbReference>
<dbReference type="InterPro" id="IPR015897">
    <property type="entry name" value="CHK_kinase-like"/>
</dbReference>
<dbReference type="GeneID" id="101893270"/>
<evidence type="ECO:0000313" key="2">
    <source>
        <dbReference type="EnsemblMetazoa" id="MDOA005953-PA"/>
    </source>
</evidence>
<evidence type="ECO:0000313" key="3">
    <source>
        <dbReference type="Proteomes" id="UP001652621"/>
    </source>
</evidence>
<dbReference type="SMART" id="SM00587">
    <property type="entry name" value="CHK"/>
    <property type="match status" value="2"/>
</dbReference>
<dbReference type="PANTHER" id="PTHR11012">
    <property type="entry name" value="PROTEIN KINASE-LIKE DOMAIN-CONTAINING"/>
    <property type="match status" value="1"/>
</dbReference>
<dbReference type="eggNOG" id="ENOG502RZD1">
    <property type="taxonomic scope" value="Eukaryota"/>
</dbReference>
<reference evidence="2" key="1">
    <citation type="submission" date="2020-05" db="UniProtKB">
        <authorList>
            <consortium name="EnsemblMetazoa"/>
        </authorList>
    </citation>
    <scope>IDENTIFICATION</scope>
    <source>
        <strain evidence="2">Aabys</strain>
    </source>
</reference>
<dbReference type="PANTHER" id="PTHR11012:SF13">
    <property type="entry name" value="CHK KINASE-LIKE DOMAIN-CONTAINING PROTEIN-RELATED"/>
    <property type="match status" value="1"/>
</dbReference>
<proteinExistence type="predicted"/>
<keyword evidence="3" id="KW-1185">Reference proteome</keyword>
<evidence type="ECO:0000259" key="1">
    <source>
        <dbReference type="SMART" id="SM00587"/>
    </source>
</evidence>
<feature type="domain" description="CHK kinase-like" evidence="1">
    <location>
        <begin position="136"/>
        <end position="329"/>
    </location>
</feature>
<name>A0A1I8MKP9_MUSDO</name>
<feature type="domain" description="CHK kinase-like" evidence="1">
    <location>
        <begin position="584"/>
        <end position="785"/>
    </location>
</feature>
<dbReference type="AlphaFoldDB" id="A0A1I8MKP9"/>
<dbReference type="Gene3D" id="3.90.1200.10">
    <property type="match status" value="2"/>
</dbReference>
<dbReference type="InterPro" id="IPR011009">
    <property type="entry name" value="Kinase-like_dom_sf"/>
</dbReference>
<sequence>MSGVSEENERPEWLSDSYVEKILKTYLNENQIKLQSLDVKPATAKGESFSSVINRVRARYTTSHSKDVCEISFLYKTTFENNGFLASVLEQYDVLNTEMQMYEKVLPQMQKSLWDIGDEDQLFARTLYVDYGKKTIFFEDLAVKGFGMANRLVGLDEDHMRLCLRKLAKFHASAAVLNERLGGSLEVYQRGIFNRHVNAFGGFFEAVTKVCAEFCETCAELGGYYKDKLLRRIPHVVENATRCYDWKEGHFFTLNHGDIWTNNFMMCYGDVERELKDILLIDFQYCNWTSPAVDLHYFFNTSLADDLLFHRQDHLVQYYHEVLSETLRKLGYQQHIPTLHELKVQLLDRGFLAVATLLVNLPLLTNDQTEDADFECLLVDNEKSRRFRKVLYENKRVQSIVKVMLPQFDRLGYLDMLEINAQMKQQKLELMHEGQYWCNTRKTNRIKKKMCENNSWQAPLWLSNDYLQIVLQEYLKDDSVLLTNVDIRPATANGENYASVMSRIKLTFTSNTQIEPCTLSFILKYSYENDPVVAKIMAGYDVYNTEMKMYEKILPQLAEILEESGDTEQLFAKTLKVDYERSAIIFEDLTMSGFEMADRKRGMDWSHAEMVIKKLAKFHAAAAVLNERQNGILEQFDHGIMNRHTRGFACIFEYLFEEGARFVKDCPELGEYYYEKLSKLCSHIIDYGVRAYATRPQNFYTLSHGDLWTNNMMMLYETIEEELEKKQSLKELMFIDFQLCNWSSPTVDLHYYFNTSLSTDLLLDRETQEKLLQYYHSVLCDTLRKLNYEGHIPSLHELTVQFEESRILALTGIFSNRPIMTTDETEDADIHSLMDDNERAWRFRRNCFKNKELQTVIKAWLPRFDRLGLLDLQK</sequence>
<dbReference type="OrthoDB" id="411145at2759"/>
<dbReference type="InterPro" id="IPR004119">
    <property type="entry name" value="EcKL"/>
</dbReference>
<dbReference type="Proteomes" id="UP001652621">
    <property type="component" value="Unplaced"/>
</dbReference>
<accession>A0A1I8MKP9</accession>
<dbReference type="Pfam" id="PF02958">
    <property type="entry name" value="EcKL"/>
    <property type="match status" value="2"/>
</dbReference>
<dbReference type="VEuPathDB" id="VectorBase:MDOA005953"/>
<gene>
    <name evidence="4" type="primary">LOC101893270</name>
</gene>
<dbReference type="SUPFAM" id="SSF56112">
    <property type="entry name" value="Protein kinase-like (PK-like)"/>
    <property type="match status" value="2"/>
</dbReference>